<dbReference type="Proteomes" id="UP000009227">
    <property type="component" value="Chromosome"/>
</dbReference>
<dbReference type="KEGG" id="mig:Metig_1300"/>
<dbReference type="HOGENOM" id="CLU_240399_0_0_2"/>
<evidence type="ECO:0000313" key="2">
    <source>
        <dbReference type="EMBL" id="AEF96837.1"/>
    </source>
</evidence>
<dbReference type="InterPro" id="IPR011050">
    <property type="entry name" value="Pectin_lyase_fold/virulence"/>
</dbReference>
<reference evidence="2 3" key="1">
    <citation type="submission" date="2011-05" db="EMBL/GenBank/DDBJ databases">
        <title>Complete sequence of Methanotorris igneus Kol 5.</title>
        <authorList>
            <consortium name="US DOE Joint Genome Institute"/>
            <person name="Lucas S."/>
            <person name="Han J."/>
            <person name="Lapidus A."/>
            <person name="Cheng J.-F."/>
            <person name="Goodwin L."/>
            <person name="Pitluck S."/>
            <person name="Peters L."/>
            <person name="Mikhailova N."/>
            <person name="Chertkov O."/>
            <person name="Han C."/>
            <person name="Tapia R."/>
            <person name="Land M."/>
            <person name="Hauser L."/>
            <person name="Kyrpides N."/>
            <person name="Ivanova N."/>
            <person name="Pagani I."/>
            <person name="Sieprawska-Lupa M."/>
            <person name="Whitman W."/>
            <person name="Woyke T."/>
        </authorList>
    </citation>
    <scope>NUCLEOTIDE SEQUENCE [LARGE SCALE GENOMIC DNA]</scope>
    <source>
        <strain evidence="3">DSM 5666 / JCM 11834 / Kol 5</strain>
    </source>
</reference>
<feature type="domain" description="Right handed beta helix" evidence="1">
    <location>
        <begin position="1314"/>
        <end position="1475"/>
    </location>
</feature>
<dbReference type="STRING" id="880724.Metig_1300"/>
<dbReference type="InterPro" id="IPR006626">
    <property type="entry name" value="PbH1"/>
</dbReference>
<sequence length="1716" mass="191484">MDSSHKMGVVYMINLKILKILAITIFGIILLNSVVGSGANCTNATTQSNGTIIDNQTDPHINNLESLNNTNNSIKTKNTNLTNNNYLDIKIEGYKIIIKTDGEPFGYISSSNQSITNNISLEFIKIGNDEYVVHPVVLNVPITICSKYDGNKILNRTIFLNCSLNHTTITRTDKPYLITKYENNSLIIKTNGKLQIVYDSMNISAKVAKIGHDLYRVYPLILNNTVIIYSKFDNETLNKTIFLNYTKPKEEHYLNVSIENYKLKVFTNGELTATILNKKVNISIKKLNNSEYIVYPLLLNSTIVLYSKFNNETLNKTIYLPYNNYSDKKTIIYNNLPFNFYINRGKFKKFDIDINNNSVFLEIDNFSGSRIVNLTIELPFEVPSGMHIYYWANVNGKLTPINYTILKDRKHVVIFLKDEGIDSHKKNRKYVVMSLKDKKTNKHKKESGKITGSFKFYIPKFNVKTEFMDNNKTGILHVHDLKRNESYNITIKIDKGKFDYLYFVDTDNIPIKSNVNLPYNLIKFKITDIPNGSKVKVNITYPKLSVGDGGIVYYYKFNPNTLKWYNIPVMRNGTTITFTLKDGSLGDDDGKTNGVIVDDGGVGWVGFTKPNIATIGVTANPVLHHWYKTLVPYGKSSFNISVEDMDSVRLKVYYPNGTFYGEFYDVNDTSNNFGEWATFTINTNGQYGWWKFELYRTSTYKYGDYYGLNVTNELLSWNESVEINGENFTTTPFIYMLGYNSNTLQSESYYVLSNGSFEVAIYDSDNLNVTVYYPNGTQYGVFHLTGNNTWDVITVTSDVAGLYKIVVEETDISFDDSIGSTTFSNRNLYRIASNKPIFMASDENELNVTIYSYNKTVSVGDTFNITVYVKNIGDFDLENINVTINLPSGLTGETSKTVSYILPNEIVAINFTVTASDSGLYEVKINASNDFVKASNTTYITVLGNTAIEGYIYEDFGILGAYDSQDKPIPNVTVALFKDNTIAGIIGKLDTNDTLVTTTKTNSSGYYNFTITDTSAIYFVAVNSSSINTTRGLNSGYTTSDIWAEETYQTNESNYSQIIPFFGGRNATKSDDWSAGVYEHYVKINCSKYKGENIIFGFNFDVIVNVKDADDDTSSNRYAQGTLRQFILNANAIKGADHMYFIPMVSPNENDGTGEWWKLVVNSTIGELPNILDDNTTIDGTAYYPNMTVRDDNPGKVGTGGTVGTGPDGIPNTGDEAVLPRFDKPEFEIDGNGESYIFYIGSSTETPANVTIRKIAIIGSGDDGIRVNGGSDNFLIEENIIGMRADGTYPDAADRIKGDGIKVYDYSYPSVGGTIQKNYVGYCEDYGISVGLSKTTGDEPLKTVIRWNEVFDAGKDSNYKYPDAISVYADNVTVEENLIYNVYMGAGTNPRSAGKGVEIRYNANGIIVRGNTISNTSSAGVYFDDDSDDGTVEYNIIYNTTGGVVVSDYSGSPVRIKISKNSIYNNSYLGIDLNWDNVTLNDGQLNANQPNYGMDYPVITYAEFNGTYLYVEGFIGNESIGGSSNFANATVDIYLVKNPTEGDDLVGNNISSDGSVLSNHYGEGWIYLGSLTANGSGDFKGWINVSGKSVENRALITATATLNGSTSEFGPDYKLIKKINISAGITLFWQGDHFNVTISVKAYNETHNIIVYWVKPNNTTISSMSGDYDSNGSSGNVYWWYFDKIGDEEVKHIYVNFNVTKDFRLSEAYIIGVDPK</sequence>
<dbReference type="Pfam" id="PF13229">
    <property type="entry name" value="Beta_helix"/>
    <property type="match status" value="1"/>
</dbReference>
<dbReference type="SUPFAM" id="SSF51126">
    <property type="entry name" value="Pectin lyase-like"/>
    <property type="match status" value="1"/>
</dbReference>
<evidence type="ECO:0000259" key="1">
    <source>
        <dbReference type="Pfam" id="PF13229"/>
    </source>
</evidence>
<dbReference type="InterPro" id="IPR013783">
    <property type="entry name" value="Ig-like_fold"/>
</dbReference>
<accession>F6BEP0</accession>
<evidence type="ECO:0000313" key="3">
    <source>
        <dbReference type="Proteomes" id="UP000009227"/>
    </source>
</evidence>
<name>F6BEP0_METIK</name>
<organism evidence="3">
    <name type="scientific">Methanotorris igneus (strain DSM 5666 / JCM 11834 / Kol 5)</name>
    <dbReference type="NCBI Taxonomy" id="880724"/>
    <lineage>
        <taxon>Archaea</taxon>
        <taxon>Methanobacteriati</taxon>
        <taxon>Methanobacteriota</taxon>
        <taxon>Methanomada group</taxon>
        <taxon>Methanococci</taxon>
        <taxon>Methanococcales</taxon>
        <taxon>Methanocaldococcaceae</taxon>
        <taxon>Methanotorris</taxon>
    </lineage>
</organism>
<dbReference type="InterPro" id="IPR039448">
    <property type="entry name" value="Beta_helix"/>
</dbReference>
<proteinExistence type="predicted"/>
<dbReference type="NCBIfam" id="NF041766">
    <property type="entry name" value="choice_anch_U"/>
    <property type="match status" value="1"/>
</dbReference>
<keyword evidence="3" id="KW-1185">Reference proteome</keyword>
<dbReference type="Gene3D" id="2.160.20.10">
    <property type="entry name" value="Single-stranded right-handed beta-helix, Pectin lyase-like"/>
    <property type="match status" value="1"/>
</dbReference>
<dbReference type="InterPro" id="IPR012334">
    <property type="entry name" value="Pectin_lyas_fold"/>
</dbReference>
<dbReference type="EMBL" id="CP002737">
    <property type="protein sequence ID" value="AEF96837.1"/>
    <property type="molecule type" value="Genomic_DNA"/>
</dbReference>
<dbReference type="InterPro" id="IPR053784">
    <property type="entry name" value="Choice_anch_U_dom"/>
</dbReference>
<dbReference type="Gene3D" id="2.60.40.10">
    <property type="entry name" value="Immunoglobulins"/>
    <property type="match status" value="2"/>
</dbReference>
<protein>
    <submittedName>
        <fullName evidence="2">Conserved repeat domain protein</fullName>
    </submittedName>
</protein>
<dbReference type="SMART" id="SM00710">
    <property type="entry name" value="PbH1"/>
    <property type="match status" value="8"/>
</dbReference>
<gene>
    <name evidence="2" type="ordered locus">Metig_1300</name>
</gene>